<evidence type="ECO:0000313" key="2">
    <source>
        <dbReference type="EnsemblProtists" id="EOD32696"/>
    </source>
</evidence>
<dbReference type="AlphaFoldDB" id="A0A0D3KAB1"/>
<reference evidence="2" key="2">
    <citation type="submission" date="2024-10" db="UniProtKB">
        <authorList>
            <consortium name="EnsemblProtists"/>
        </authorList>
    </citation>
    <scope>IDENTIFICATION</scope>
</reference>
<dbReference type="RefSeq" id="XP_005785125.1">
    <property type="nucleotide sequence ID" value="XM_005785068.1"/>
</dbReference>
<feature type="region of interest" description="Disordered" evidence="1">
    <location>
        <begin position="212"/>
        <end position="236"/>
    </location>
</feature>
<reference evidence="3" key="1">
    <citation type="journal article" date="2013" name="Nature">
        <title>Pan genome of the phytoplankton Emiliania underpins its global distribution.</title>
        <authorList>
            <person name="Read B.A."/>
            <person name="Kegel J."/>
            <person name="Klute M.J."/>
            <person name="Kuo A."/>
            <person name="Lefebvre S.C."/>
            <person name="Maumus F."/>
            <person name="Mayer C."/>
            <person name="Miller J."/>
            <person name="Monier A."/>
            <person name="Salamov A."/>
            <person name="Young J."/>
            <person name="Aguilar M."/>
            <person name="Claverie J.M."/>
            <person name="Frickenhaus S."/>
            <person name="Gonzalez K."/>
            <person name="Herman E.K."/>
            <person name="Lin Y.C."/>
            <person name="Napier J."/>
            <person name="Ogata H."/>
            <person name="Sarno A.F."/>
            <person name="Shmutz J."/>
            <person name="Schroeder D."/>
            <person name="de Vargas C."/>
            <person name="Verret F."/>
            <person name="von Dassow P."/>
            <person name="Valentin K."/>
            <person name="Van de Peer Y."/>
            <person name="Wheeler G."/>
            <person name="Dacks J.B."/>
            <person name="Delwiche C.F."/>
            <person name="Dyhrman S.T."/>
            <person name="Glockner G."/>
            <person name="John U."/>
            <person name="Richards T."/>
            <person name="Worden A.Z."/>
            <person name="Zhang X."/>
            <person name="Grigoriev I.V."/>
            <person name="Allen A.E."/>
            <person name="Bidle K."/>
            <person name="Borodovsky M."/>
            <person name="Bowler C."/>
            <person name="Brownlee C."/>
            <person name="Cock J.M."/>
            <person name="Elias M."/>
            <person name="Gladyshev V.N."/>
            <person name="Groth M."/>
            <person name="Guda C."/>
            <person name="Hadaegh A."/>
            <person name="Iglesias-Rodriguez M.D."/>
            <person name="Jenkins J."/>
            <person name="Jones B.M."/>
            <person name="Lawson T."/>
            <person name="Leese F."/>
            <person name="Lindquist E."/>
            <person name="Lobanov A."/>
            <person name="Lomsadze A."/>
            <person name="Malik S.B."/>
            <person name="Marsh M.E."/>
            <person name="Mackinder L."/>
            <person name="Mock T."/>
            <person name="Mueller-Roeber B."/>
            <person name="Pagarete A."/>
            <person name="Parker M."/>
            <person name="Probert I."/>
            <person name="Quesneville H."/>
            <person name="Raines C."/>
            <person name="Rensing S.A."/>
            <person name="Riano-Pachon D.M."/>
            <person name="Richier S."/>
            <person name="Rokitta S."/>
            <person name="Shiraiwa Y."/>
            <person name="Soanes D.M."/>
            <person name="van der Giezen M."/>
            <person name="Wahlund T.M."/>
            <person name="Williams B."/>
            <person name="Wilson W."/>
            <person name="Wolfe G."/>
            <person name="Wurch L.L."/>
        </authorList>
    </citation>
    <scope>NUCLEOTIDE SEQUENCE</scope>
</reference>
<evidence type="ECO:0000313" key="3">
    <source>
        <dbReference type="Proteomes" id="UP000013827"/>
    </source>
</evidence>
<name>A0A0D3KAB1_EMIH1</name>
<proteinExistence type="predicted"/>
<dbReference type="GeneID" id="17277968"/>
<dbReference type="KEGG" id="ehx:EMIHUDRAFT_230476"/>
<feature type="region of interest" description="Disordered" evidence="1">
    <location>
        <begin position="1"/>
        <end position="23"/>
    </location>
</feature>
<dbReference type="PaxDb" id="2903-EOD32696"/>
<dbReference type="Proteomes" id="UP000013827">
    <property type="component" value="Unassembled WGS sequence"/>
</dbReference>
<protein>
    <submittedName>
        <fullName evidence="2">Uncharacterized protein</fullName>
    </submittedName>
</protein>
<organism evidence="2 3">
    <name type="scientific">Emiliania huxleyi (strain CCMP1516)</name>
    <dbReference type="NCBI Taxonomy" id="280463"/>
    <lineage>
        <taxon>Eukaryota</taxon>
        <taxon>Haptista</taxon>
        <taxon>Haptophyta</taxon>
        <taxon>Prymnesiophyceae</taxon>
        <taxon>Isochrysidales</taxon>
        <taxon>Noelaerhabdaceae</taxon>
        <taxon>Emiliania</taxon>
    </lineage>
</organism>
<dbReference type="HOGENOM" id="CLU_490436_0_0_1"/>
<evidence type="ECO:0000256" key="1">
    <source>
        <dbReference type="SAM" id="MobiDB-lite"/>
    </source>
</evidence>
<keyword evidence="3" id="KW-1185">Reference proteome</keyword>
<sequence length="556" mass="59942">MISMDGVPRPQATPETPDAEMDTGEDIYAGSAAAANCAGGEAESARQARLRHKQFVSTLTNRIAQLESQPSAFAAVHELRGALSQEQLTTLLGWIRDSLVHYLTGPETTQSQHPVTVSDLRGEATTLGTTGIITMGGAVEVGRFEVPIASHLVGGISDSIPRKLERQLAALLDGALSDNPQSAARGDLARRIIEPFAGEVAHALRRAFDQEPTAPWTKSAFTQSRPQSASSEASIAPSLSSLRHFAPDAKAEPETRMVVFPQTREIATPERRADHTELAEMPAEFERTRAQVRALRDKAWARALEQRASDLFDEMESDTEHHELSVIAAALAAAMTESSWCSCSDLRAGALELRWHLRELGVALTVDRARALLRGGADSSSGEPSALERARVLCSWGESDPTAVAVGSTVAIHSLVSRPSMNGKVGVVVSASVSTGRFGVRVAGEAKALALRRAMVPPPLAGSSLWTRPTPLPFRRPANLEPAAEAVEVGRLILKAAEWSPQSHELFPEAARKWAVEVMRLGYLIAWDEERFDGEGAAPGLVDLWRTHVLPHAVRR</sequence>
<dbReference type="EnsemblProtists" id="EOD32696">
    <property type="protein sequence ID" value="EOD32696"/>
    <property type="gene ID" value="EMIHUDRAFT_230476"/>
</dbReference>
<accession>A0A0D3KAB1</accession>